<keyword evidence="3" id="KW-0804">Transcription</keyword>
<dbReference type="Gene3D" id="1.10.260.40">
    <property type="entry name" value="lambda repressor-like DNA-binding domains"/>
    <property type="match status" value="1"/>
</dbReference>
<dbReference type="InterPro" id="IPR000843">
    <property type="entry name" value="HTH_LacI"/>
</dbReference>
<gene>
    <name evidence="5" type="ORF">F2Y13_02795</name>
</gene>
<dbReference type="InterPro" id="IPR028082">
    <property type="entry name" value="Peripla_BP_I"/>
</dbReference>
<dbReference type="SMART" id="SM00354">
    <property type="entry name" value="HTH_LACI"/>
    <property type="match status" value="1"/>
</dbReference>
<dbReference type="CDD" id="cd06267">
    <property type="entry name" value="PBP1_LacI_sugar_binding-like"/>
    <property type="match status" value="1"/>
</dbReference>
<organism evidence="5 6">
    <name type="scientific">Alistipes shahii</name>
    <dbReference type="NCBI Taxonomy" id="328814"/>
    <lineage>
        <taxon>Bacteria</taxon>
        <taxon>Pseudomonadati</taxon>
        <taxon>Bacteroidota</taxon>
        <taxon>Bacteroidia</taxon>
        <taxon>Bacteroidales</taxon>
        <taxon>Rikenellaceae</taxon>
        <taxon>Alistipes</taxon>
    </lineage>
</organism>
<dbReference type="PANTHER" id="PTHR30146">
    <property type="entry name" value="LACI-RELATED TRANSCRIPTIONAL REPRESSOR"/>
    <property type="match status" value="1"/>
</dbReference>
<dbReference type="PROSITE" id="PS50932">
    <property type="entry name" value="HTH_LACI_2"/>
    <property type="match status" value="1"/>
</dbReference>
<comment type="caution">
    <text evidence="5">The sequence shown here is derived from an EMBL/GenBank/DDBJ whole genome shotgun (WGS) entry which is preliminary data.</text>
</comment>
<dbReference type="CDD" id="cd01392">
    <property type="entry name" value="HTH_LacI"/>
    <property type="match status" value="1"/>
</dbReference>
<dbReference type="Pfam" id="PF00356">
    <property type="entry name" value="LacI"/>
    <property type="match status" value="1"/>
</dbReference>
<dbReference type="Pfam" id="PF13377">
    <property type="entry name" value="Peripla_BP_3"/>
    <property type="match status" value="1"/>
</dbReference>
<dbReference type="Proteomes" id="UP000323567">
    <property type="component" value="Unassembled WGS sequence"/>
</dbReference>
<evidence type="ECO:0000256" key="2">
    <source>
        <dbReference type="ARBA" id="ARBA00023125"/>
    </source>
</evidence>
<dbReference type="Gene3D" id="3.40.50.2300">
    <property type="match status" value="2"/>
</dbReference>
<evidence type="ECO:0000259" key="4">
    <source>
        <dbReference type="PROSITE" id="PS50932"/>
    </source>
</evidence>
<dbReference type="RefSeq" id="WP_022062616.1">
    <property type="nucleotide sequence ID" value="NZ_CATYVA010000006.1"/>
</dbReference>
<dbReference type="InterPro" id="IPR046335">
    <property type="entry name" value="LacI/GalR-like_sensor"/>
</dbReference>
<dbReference type="GO" id="GO:0003700">
    <property type="term" value="F:DNA-binding transcription factor activity"/>
    <property type="evidence" value="ECO:0007669"/>
    <property type="project" value="TreeGrafter"/>
</dbReference>
<proteinExistence type="predicted"/>
<dbReference type="AlphaFoldDB" id="A0A5B3GDV8"/>
<evidence type="ECO:0000313" key="5">
    <source>
        <dbReference type="EMBL" id="KAA2371734.1"/>
    </source>
</evidence>
<sequence length="339" mass="37102">MKKETLVSIAERSGCSISTVSRVLSGNAAKYRISQRTVARVTEEVKRCNYTPSLLAKGLRTNRTDTIGLLIPNIENSFFAGVAGVVIRESRNYNYKVVVVDTQEDERNEQDGLSALLARRVDGIVAAPCGSNSELFASVQEGGMPLVLIDRYLPDAGMLSYVTTDNYRGAVMATEYLLENGHRRIACIQGTPHSMPVRDRVRGFGDTLRAHGLGDRIVVTGEDFSVQNGYLETKLALAREERPTAIFALSNLILLGVVKAVHESGLRIPDDISVVSFDDNMLFNYLDPAITCIGQPTDEIGTLAVKLLIRAVREPGAAPSHLHLPPSLIIRRSVRNLLL</sequence>
<keyword evidence="2" id="KW-0238">DNA-binding</keyword>
<dbReference type="PANTHER" id="PTHR30146:SF109">
    <property type="entry name" value="HTH-TYPE TRANSCRIPTIONAL REGULATOR GALS"/>
    <property type="match status" value="1"/>
</dbReference>
<dbReference type="GO" id="GO:0000976">
    <property type="term" value="F:transcription cis-regulatory region binding"/>
    <property type="evidence" value="ECO:0007669"/>
    <property type="project" value="TreeGrafter"/>
</dbReference>
<evidence type="ECO:0000256" key="3">
    <source>
        <dbReference type="ARBA" id="ARBA00023163"/>
    </source>
</evidence>
<evidence type="ECO:0000256" key="1">
    <source>
        <dbReference type="ARBA" id="ARBA00023015"/>
    </source>
</evidence>
<accession>A0A5B3GDV8</accession>
<protein>
    <submittedName>
        <fullName evidence="5">LacI family transcriptional regulator</fullName>
    </submittedName>
</protein>
<name>A0A5B3GDV8_9BACT</name>
<keyword evidence="1" id="KW-0805">Transcription regulation</keyword>
<dbReference type="SUPFAM" id="SSF53822">
    <property type="entry name" value="Periplasmic binding protein-like I"/>
    <property type="match status" value="1"/>
</dbReference>
<dbReference type="InterPro" id="IPR010982">
    <property type="entry name" value="Lambda_DNA-bd_dom_sf"/>
</dbReference>
<reference evidence="5 6" key="1">
    <citation type="journal article" date="2019" name="Nat. Med.">
        <title>A library of human gut bacterial isolates paired with longitudinal multiomics data enables mechanistic microbiome research.</title>
        <authorList>
            <person name="Poyet M."/>
            <person name="Groussin M."/>
            <person name="Gibbons S.M."/>
            <person name="Avila-Pacheco J."/>
            <person name="Jiang X."/>
            <person name="Kearney S.M."/>
            <person name="Perrotta A.R."/>
            <person name="Berdy B."/>
            <person name="Zhao S."/>
            <person name="Lieberman T.D."/>
            <person name="Swanson P.K."/>
            <person name="Smith M."/>
            <person name="Roesemann S."/>
            <person name="Alexander J.E."/>
            <person name="Rich S.A."/>
            <person name="Livny J."/>
            <person name="Vlamakis H."/>
            <person name="Clish C."/>
            <person name="Bullock K."/>
            <person name="Deik A."/>
            <person name="Scott J."/>
            <person name="Pierce K.A."/>
            <person name="Xavier R.J."/>
            <person name="Alm E.J."/>
        </authorList>
    </citation>
    <scope>NUCLEOTIDE SEQUENCE [LARGE SCALE GENOMIC DNA]</scope>
    <source>
        <strain evidence="5 6">BIOML-A2</strain>
    </source>
</reference>
<dbReference type="EMBL" id="VVXK01000002">
    <property type="protein sequence ID" value="KAA2371734.1"/>
    <property type="molecule type" value="Genomic_DNA"/>
</dbReference>
<evidence type="ECO:0000313" key="6">
    <source>
        <dbReference type="Proteomes" id="UP000323567"/>
    </source>
</evidence>
<dbReference type="SUPFAM" id="SSF47413">
    <property type="entry name" value="lambda repressor-like DNA-binding domains"/>
    <property type="match status" value="1"/>
</dbReference>
<feature type="domain" description="HTH lacI-type" evidence="4">
    <location>
        <begin position="9"/>
        <end position="61"/>
    </location>
</feature>